<dbReference type="AlphaFoldDB" id="K2GWR5"/>
<dbReference type="EMBL" id="AMFJ01000423">
    <property type="protein sequence ID" value="EKE27795.1"/>
    <property type="molecule type" value="Genomic_DNA"/>
</dbReference>
<protein>
    <submittedName>
        <fullName evidence="2">Uncharacterized protein</fullName>
    </submittedName>
</protein>
<keyword evidence="1" id="KW-0732">Signal</keyword>
<comment type="caution">
    <text evidence="2">The sequence shown here is derived from an EMBL/GenBank/DDBJ whole genome shotgun (WGS) entry which is preliminary data.</text>
</comment>
<name>K2GWR5_9BACT</name>
<sequence>MKNKIFLIILSSFLLFSCWNNAEDTSKDSSSYSATWTNNNVENSSAVSTDTSNEATEVPEDVSIGSWETATVTEFSAATWTILK</sequence>
<gene>
    <name evidence="2" type="ORF">ACD_3C00149G0006</name>
</gene>
<feature type="chain" id="PRO_5017225873" evidence="1">
    <location>
        <begin position="23"/>
        <end position="84"/>
    </location>
</feature>
<organism evidence="2">
    <name type="scientific">uncultured bacterium</name>
    <name type="common">gcode 4</name>
    <dbReference type="NCBI Taxonomy" id="1234023"/>
    <lineage>
        <taxon>Bacteria</taxon>
        <taxon>environmental samples</taxon>
    </lineage>
</organism>
<accession>K2GWR5</accession>
<proteinExistence type="predicted"/>
<evidence type="ECO:0000313" key="2">
    <source>
        <dbReference type="EMBL" id="EKE27795.1"/>
    </source>
</evidence>
<dbReference type="PROSITE" id="PS51257">
    <property type="entry name" value="PROKAR_LIPOPROTEIN"/>
    <property type="match status" value="1"/>
</dbReference>
<reference evidence="2" key="1">
    <citation type="journal article" date="2012" name="Science">
        <title>Fermentation, hydrogen, and sulfur metabolism in multiple uncultivated bacterial phyla.</title>
        <authorList>
            <person name="Wrighton K.C."/>
            <person name="Thomas B.C."/>
            <person name="Sharon I."/>
            <person name="Miller C.S."/>
            <person name="Castelle C.J."/>
            <person name="VerBerkmoes N.C."/>
            <person name="Wilkins M.J."/>
            <person name="Hettich R.L."/>
            <person name="Lipton M.S."/>
            <person name="Williams K.H."/>
            <person name="Long P.E."/>
            <person name="Banfield J.F."/>
        </authorList>
    </citation>
    <scope>NUCLEOTIDE SEQUENCE [LARGE SCALE GENOMIC DNA]</scope>
</reference>
<evidence type="ECO:0000256" key="1">
    <source>
        <dbReference type="SAM" id="SignalP"/>
    </source>
</evidence>
<feature type="signal peptide" evidence="1">
    <location>
        <begin position="1"/>
        <end position="22"/>
    </location>
</feature>